<feature type="region of interest" description="Disordered" evidence="1">
    <location>
        <begin position="1"/>
        <end position="23"/>
    </location>
</feature>
<dbReference type="Proteomes" id="UP000234681">
    <property type="component" value="Chromosome 10"/>
</dbReference>
<proteinExistence type="predicted"/>
<reference evidence="2 3" key="1">
    <citation type="submission" date="2005-07" db="EMBL/GenBank/DDBJ databases">
        <authorList>
            <person name="Mural R.J."/>
            <person name="Li P.W."/>
            <person name="Adams M.D."/>
            <person name="Amanatides P.G."/>
            <person name="Baden-Tillson H."/>
            <person name="Barnstead M."/>
            <person name="Chin S.H."/>
            <person name="Dew I."/>
            <person name="Evans C.A."/>
            <person name="Ferriera S."/>
            <person name="Flanigan M."/>
            <person name="Fosler C."/>
            <person name="Glodek A."/>
            <person name="Gu Z."/>
            <person name="Holt R.A."/>
            <person name="Jennings D."/>
            <person name="Kraft C.L."/>
            <person name="Lu F."/>
            <person name="Nguyen T."/>
            <person name="Nusskern D.R."/>
            <person name="Pfannkoch C.M."/>
            <person name="Sitter C."/>
            <person name="Sutton G.G."/>
            <person name="Venter J.C."/>
            <person name="Wang Z."/>
            <person name="Woodage T."/>
            <person name="Zheng X.H."/>
            <person name="Zhong F."/>
        </authorList>
    </citation>
    <scope>NUCLEOTIDE SEQUENCE [LARGE SCALE GENOMIC DNA]</scope>
    <source>
        <strain>BN</strain>
        <strain evidence="3">Sprague-Dawley</strain>
    </source>
</reference>
<accession>A6HD32</accession>
<evidence type="ECO:0000313" key="2">
    <source>
        <dbReference type="EMBL" id="EDM03937.1"/>
    </source>
</evidence>
<evidence type="ECO:0000313" key="3">
    <source>
        <dbReference type="Proteomes" id="UP000234681"/>
    </source>
</evidence>
<organism evidence="2 3">
    <name type="scientific">Rattus norvegicus</name>
    <name type="common">Rat</name>
    <dbReference type="NCBI Taxonomy" id="10116"/>
    <lineage>
        <taxon>Eukaryota</taxon>
        <taxon>Metazoa</taxon>
        <taxon>Chordata</taxon>
        <taxon>Craniata</taxon>
        <taxon>Vertebrata</taxon>
        <taxon>Euteleostomi</taxon>
        <taxon>Mammalia</taxon>
        <taxon>Eutheria</taxon>
        <taxon>Euarchontoglires</taxon>
        <taxon>Glires</taxon>
        <taxon>Rodentia</taxon>
        <taxon>Myomorpha</taxon>
        <taxon>Muroidea</taxon>
        <taxon>Muridae</taxon>
        <taxon>Murinae</taxon>
        <taxon>Rattus</taxon>
    </lineage>
</organism>
<dbReference type="EMBL" id="CH473948">
    <property type="protein sequence ID" value="EDM03937.1"/>
    <property type="molecule type" value="Genomic_DNA"/>
</dbReference>
<protein>
    <submittedName>
        <fullName evidence="2">RCG35538</fullName>
    </submittedName>
</protein>
<gene>
    <name evidence="2" type="ORF">rCG_35538</name>
</gene>
<sequence length="62" mass="6864">MELPSRQQQGRSLSGSEVTDAGPGSTPYACLCWYHGRLGLVFTSAETQSGLRRRGRLLVRRL</sequence>
<name>A6HD32_RAT</name>
<evidence type="ECO:0000256" key="1">
    <source>
        <dbReference type="SAM" id="MobiDB-lite"/>
    </source>
</evidence>
<feature type="compositionally biased region" description="Low complexity" evidence="1">
    <location>
        <begin position="1"/>
        <end position="16"/>
    </location>
</feature>
<dbReference type="AlphaFoldDB" id="A6HD32"/>